<dbReference type="PANTHER" id="PTHR23504:SF15">
    <property type="entry name" value="MAJOR FACILITATOR SUPERFAMILY (MFS) PROFILE DOMAIN-CONTAINING PROTEIN"/>
    <property type="match status" value="1"/>
</dbReference>
<keyword evidence="4 6" id="KW-1133">Transmembrane helix</keyword>
<comment type="subcellular location">
    <subcellularLocation>
        <location evidence="1">Membrane</location>
        <topology evidence="1">Multi-pass membrane protein</topology>
    </subcellularLocation>
</comment>
<dbReference type="AlphaFoldDB" id="A0A7S4ELM2"/>
<feature type="transmembrane region" description="Helical" evidence="6">
    <location>
        <begin position="61"/>
        <end position="78"/>
    </location>
</feature>
<proteinExistence type="predicted"/>
<dbReference type="Pfam" id="PF07690">
    <property type="entry name" value="MFS_1"/>
    <property type="match status" value="1"/>
</dbReference>
<feature type="transmembrane region" description="Helical" evidence="6">
    <location>
        <begin position="90"/>
        <end position="110"/>
    </location>
</feature>
<evidence type="ECO:0000256" key="1">
    <source>
        <dbReference type="ARBA" id="ARBA00004141"/>
    </source>
</evidence>
<dbReference type="PROSITE" id="PS00216">
    <property type="entry name" value="SUGAR_TRANSPORT_1"/>
    <property type="match status" value="1"/>
</dbReference>
<dbReference type="PANTHER" id="PTHR23504">
    <property type="entry name" value="MAJOR FACILITATOR SUPERFAMILY DOMAIN-CONTAINING PROTEIN 10"/>
    <property type="match status" value="1"/>
</dbReference>
<evidence type="ECO:0000256" key="2">
    <source>
        <dbReference type="ARBA" id="ARBA00022448"/>
    </source>
</evidence>
<name>A0A7S4ELM2_9STRA</name>
<keyword evidence="5 6" id="KW-0472">Membrane</keyword>
<feature type="transmembrane region" description="Helical" evidence="6">
    <location>
        <begin position="122"/>
        <end position="144"/>
    </location>
</feature>
<evidence type="ECO:0000256" key="3">
    <source>
        <dbReference type="ARBA" id="ARBA00022692"/>
    </source>
</evidence>
<organism evidence="7">
    <name type="scientific">Pseudo-nitzschia australis</name>
    <dbReference type="NCBI Taxonomy" id="44445"/>
    <lineage>
        <taxon>Eukaryota</taxon>
        <taxon>Sar</taxon>
        <taxon>Stramenopiles</taxon>
        <taxon>Ochrophyta</taxon>
        <taxon>Bacillariophyta</taxon>
        <taxon>Bacillariophyceae</taxon>
        <taxon>Bacillariophycidae</taxon>
        <taxon>Bacillariales</taxon>
        <taxon>Bacillariaceae</taxon>
        <taxon>Pseudo-nitzschia</taxon>
    </lineage>
</organism>
<sequence length="542" mass="59181">MLAPHYAIMCSGTDPESFPSIAPFKFNSATYFIPMTSLLGVAISSIFIGPISDKIGRKGPILWMAIISAIGNIVKYFTRNTFCGFCISNLVFGFFLGNLPIGMAYIGNIYTNKVEKEKQLGVLVGSFVLGNAGGGVIAIMMNASGLFSPLWIGAGLMVLSSVMIVKFFIEPGDARLIDDDEKDGLKEKDDEPQRREKINNKVMWNIILGAIADNFGSTALFPMCLSPLALEQYYLDFANAGEDPILTITGYQWLSVCVALLVMPSTMITPHVISRIGASGCCVFGNVFTGLLTMVLLLIAGYGEATQLAFGSFVFVMYGGFPFTVFSQLTTGPMLDVIAPEDKLGYVQGLNNSAMNFGMALAPWLFGLLADETSTNTSIWVGVRISLLAGVINAPLIWRPEMGPPPKPLPYDEWILKNENANLKEEELSDEHAPPVLLFHVNRQRGAVHEPFIFPRVKPYAEDKDKLDEFRANALDNFRFRQALQDQTLAELTAPNGRFNAEELCDLLNTAVANGDPEAMHKSTTDVGGLVNTCKRTDTSPI</sequence>
<dbReference type="InterPro" id="IPR036259">
    <property type="entry name" value="MFS_trans_sf"/>
</dbReference>
<evidence type="ECO:0000256" key="4">
    <source>
        <dbReference type="ARBA" id="ARBA00022989"/>
    </source>
</evidence>
<dbReference type="Gene3D" id="1.20.1250.20">
    <property type="entry name" value="MFS general substrate transporter like domains"/>
    <property type="match status" value="1"/>
</dbReference>
<evidence type="ECO:0000256" key="6">
    <source>
        <dbReference type="SAM" id="Phobius"/>
    </source>
</evidence>
<accession>A0A7S4ELM2</accession>
<dbReference type="InterPro" id="IPR005829">
    <property type="entry name" value="Sugar_transporter_CS"/>
</dbReference>
<evidence type="ECO:0000313" key="7">
    <source>
        <dbReference type="EMBL" id="CAE0722247.1"/>
    </source>
</evidence>
<dbReference type="EMBL" id="HBIX01021357">
    <property type="protein sequence ID" value="CAE0722247.1"/>
    <property type="molecule type" value="Transcribed_RNA"/>
</dbReference>
<feature type="transmembrane region" description="Helical" evidence="6">
    <location>
        <begin position="150"/>
        <end position="169"/>
    </location>
</feature>
<dbReference type="GO" id="GO:0016020">
    <property type="term" value="C:membrane"/>
    <property type="evidence" value="ECO:0007669"/>
    <property type="project" value="UniProtKB-SubCell"/>
</dbReference>
<keyword evidence="3 6" id="KW-0812">Transmembrane</keyword>
<evidence type="ECO:0000256" key="5">
    <source>
        <dbReference type="ARBA" id="ARBA00023136"/>
    </source>
</evidence>
<gene>
    <name evidence="7" type="ORF">PAUS00366_LOCUS15002</name>
</gene>
<evidence type="ECO:0008006" key="8">
    <source>
        <dbReference type="Google" id="ProtNLM"/>
    </source>
</evidence>
<keyword evidence="2" id="KW-0813">Transport</keyword>
<feature type="transmembrane region" description="Helical" evidence="6">
    <location>
        <begin position="308"/>
        <end position="326"/>
    </location>
</feature>
<feature type="transmembrane region" description="Helical" evidence="6">
    <location>
        <begin position="250"/>
        <end position="269"/>
    </location>
</feature>
<dbReference type="InterPro" id="IPR011701">
    <property type="entry name" value="MFS"/>
</dbReference>
<dbReference type="SUPFAM" id="SSF103473">
    <property type="entry name" value="MFS general substrate transporter"/>
    <property type="match status" value="1"/>
</dbReference>
<protein>
    <recommendedName>
        <fullName evidence="8">Major facilitator superfamily (MFS) profile domain-containing protein</fullName>
    </recommendedName>
</protein>
<reference evidence="7" key="1">
    <citation type="submission" date="2021-01" db="EMBL/GenBank/DDBJ databases">
        <authorList>
            <person name="Corre E."/>
            <person name="Pelletier E."/>
            <person name="Niang G."/>
            <person name="Scheremetjew M."/>
            <person name="Finn R."/>
            <person name="Kale V."/>
            <person name="Holt S."/>
            <person name="Cochrane G."/>
            <person name="Meng A."/>
            <person name="Brown T."/>
            <person name="Cohen L."/>
        </authorList>
    </citation>
    <scope>NUCLEOTIDE SEQUENCE</scope>
    <source>
        <strain evidence="7">10249 10 AB</strain>
    </source>
</reference>
<dbReference type="GO" id="GO:0022857">
    <property type="term" value="F:transmembrane transporter activity"/>
    <property type="evidence" value="ECO:0007669"/>
    <property type="project" value="InterPro"/>
</dbReference>
<feature type="transmembrane region" description="Helical" evidence="6">
    <location>
        <begin position="29"/>
        <end position="49"/>
    </location>
</feature>
<feature type="transmembrane region" description="Helical" evidence="6">
    <location>
        <begin position="281"/>
        <end position="302"/>
    </location>
</feature>
<feature type="transmembrane region" description="Helical" evidence="6">
    <location>
        <begin position="202"/>
        <end position="230"/>
    </location>
</feature>